<comment type="caution">
    <text evidence="12">The sequence shown here is derived from an EMBL/GenBank/DDBJ whole genome shotgun (WGS) entry which is preliminary data.</text>
</comment>
<dbReference type="CDD" id="cd03337">
    <property type="entry name" value="TCP1_gamma"/>
    <property type="match status" value="1"/>
</dbReference>
<dbReference type="PROSITE" id="PS00750">
    <property type="entry name" value="TCP1_1"/>
    <property type="match status" value="1"/>
</dbReference>
<dbReference type="InterPro" id="IPR027413">
    <property type="entry name" value="GROEL-like_equatorial_sf"/>
</dbReference>
<dbReference type="InterPro" id="IPR002423">
    <property type="entry name" value="Cpn60/GroEL/TCP-1"/>
</dbReference>
<organism evidence="12 13">
    <name type="scientific">Candidozyma haemuli</name>
    <dbReference type="NCBI Taxonomy" id="45357"/>
    <lineage>
        <taxon>Eukaryota</taxon>
        <taxon>Fungi</taxon>
        <taxon>Dikarya</taxon>
        <taxon>Ascomycota</taxon>
        <taxon>Saccharomycotina</taxon>
        <taxon>Pichiomycetes</taxon>
        <taxon>Metschnikowiaceae</taxon>
        <taxon>Candidozyma</taxon>
    </lineage>
</organism>
<dbReference type="PANTHER" id="PTHR11353">
    <property type="entry name" value="CHAPERONIN"/>
    <property type="match status" value="1"/>
</dbReference>
<evidence type="ECO:0000256" key="10">
    <source>
        <dbReference type="RuleBase" id="RU004187"/>
    </source>
</evidence>
<comment type="subunit">
    <text evidence="3">Heterooligomeric complex of about 850 to 900 kDa that forms two stacked rings, 12 to 16 nm in diameter.</text>
</comment>
<evidence type="ECO:0000256" key="5">
    <source>
        <dbReference type="ARBA" id="ARBA00022490"/>
    </source>
</evidence>
<evidence type="ECO:0000313" key="13">
    <source>
        <dbReference type="Proteomes" id="UP000244309"/>
    </source>
</evidence>
<keyword evidence="6 10" id="KW-0547">Nucleotide-binding</keyword>
<comment type="similarity">
    <text evidence="2 10">Belongs to the TCP-1 chaperonin family.</text>
</comment>
<dbReference type="NCBIfam" id="NF041082">
    <property type="entry name" value="thermosome_alpha"/>
    <property type="match status" value="1"/>
</dbReference>
<dbReference type="InterPro" id="IPR027410">
    <property type="entry name" value="TCP-1-like_intermed_sf"/>
</dbReference>
<dbReference type="EMBL" id="PKFO01000004">
    <property type="protein sequence ID" value="PVH20786.1"/>
    <property type="molecule type" value="Genomic_DNA"/>
</dbReference>
<evidence type="ECO:0000256" key="9">
    <source>
        <dbReference type="ARBA" id="ARBA00025011"/>
    </source>
</evidence>
<dbReference type="GO" id="GO:0005524">
    <property type="term" value="F:ATP binding"/>
    <property type="evidence" value="ECO:0007669"/>
    <property type="project" value="UniProtKB-KW"/>
</dbReference>
<sequence length="527" mass="58348">MQAPVVYLNANTERQSGRQAQVSNITAAKAVADIIRTCLGPKAMLKMLLDPMGGIVLTNDGHAILREIDVSHPAAKSMIELSRTQDEEVGDGTTTVIILAGEILAQTFPYIEKNLHPVVIIQALKQALNDALEIIHSVSVPVDIENDEAMIKLIKASIGTKYVHKWSEKMCQLALNAVRTVKVEQGDYKEIDIKRYVRVEKIPGGEVTDSEVLDGILLNKDVTHPKMKRHIENPRVILLDCPLEYKKGESQTNIEITKEEDWNRILQIEEEQVKLICEQLLEYKPDVVITEKGVSDLAQHYLLKGGVTALRRVKKSDNNRIARATGATIVNRIEDLKESDVGINCGLFKVELIGDEYYTYLVKCKEPRSCSVLLRGASKDILNEIDRNLVDAMSVARNVMFEASLSPGGGATEMAVSVKLAEKAKSIEGVAQWPYQAVADAFEIIPRTLVQNCGGNAIRVLSQLRAKHAEGQHTFGIDGENGKVVDMNEYGIWEPEVIKQQSIKTAVESACLLLRVDDIVSGVRQQQ</sequence>
<dbReference type="FunFam" id="3.50.7.10:FF:000005">
    <property type="entry name" value="T-complex protein 1 subunit gamma"/>
    <property type="match status" value="1"/>
</dbReference>
<keyword evidence="5" id="KW-0963">Cytoplasm</keyword>
<dbReference type="Proteomes" id="UP000244309">
    <property type="component" value="Unassembled WGS sequence"/>
</dbReference>
<dbReference type="FunFam" id="1.10.560.10:FF:000017">
    <property type="entry name" value="T-complex protein 1 subunit eta"/>
    <property type="match status" value="1"/>
</dbReference>
<keyword evidence="13" id="KW-1185">Reference proteome</keyword>
<dbReference type="InterPro" id="IPR017998">
    <property type="entry name" value="Chaperone_TCP-1"/>
</dbReference>
<evidence type="ECO:0000256" key="8">
    <source>
        <dbReference type="ARBA" id="ARBA00023186"/>
    </source>
</evidence>
<comment type="function">
    <text evidence="9">Molecular chaperone; assists the folding of proteins upon ATP hydrolysis. Known to play a role, in vitro, in the folding of actin and tubulin. In yeast may play a role in mitotic spindle formation.</text>
</comment>
<dbReference type="RefSeq" id="XP_025341726.1">
    <property type="nucleotide sequence ID" value="XM_025487918.1"/>
</dbReference>
<dbReference type="InterPro" id="IPR053374">
    <property type="entry name" value="TCP-1_chaperonin"/>
</dbReference>
<dbReference type="GO" id="GO:0051082">
    <property type="term" value="F:unfolded protein binding"/>
    <property type="evidence" value="ECO:0007669"/>
    <property type="project" value="EnsemblFungi"/>
</dbReference>
<evidence type="ECO:0000256" key="3">
    <source>
        <dbReference type="ARBA" id="ARBA00011531"/>
    </source>
</evidence>
<dbReference type="PRINTS" id="PR00304">
    <property type="entry name" value="TCOMPLEXTCP1"/>
</dbReference>
<dbReference type="AlphaFoldDB" id="A0A2V1ATE9"/>
<dbReference type="Pfam" id="PF00118">
    <property type="entry name" value="Cpn60_TCP1"/>
    <property type="match status" value="1"/>
</dbReference>
<dbReference type="GO" id="GO:0140662">
    <property type="term" value="F:ATP-dependent protein folding chaperone"/>
    <property type="evidence" value="ECO:0007669"/>
    <property type="project" value="InterPro"/>
</dbReference>
<dbReference type="Gene3D" id="1.10.560.10">
    <property type="entry name" value="GroEL-like equatorial domain"/>
    <property type="match status" value="1"/>
</dbReference>
<dbReference type="PROSITE" id="PS00995">
    <property type="entry name" value="TCP1_3"/>
    <property type="match status" value="1"/>
</dbReference>
<dbReference type="InterPro" id="IPR002194">
    <property type="entry name" value="Chaperonin_TCP-1_CS"/>
</dbReference>
<dbReference type="GO" id="GO:0005832">
    <property type="term" value="C:chaperonin-containing T-complex"/>
    <property type="evidence" value="ECO:0007669"/>
    <property type="project" value="EnsemblFungi"/>
</dbReference>
<keyword evidence="7 10" id="KW-0067">ATP-binding</keyword>
<dbReference type="InterPro" id="IPR027409">
    <property type="entry name" value="GroEL-like_apical_dom_sf"/>
</dbReference>
<protein>
    <recommendedName>
        <fullName evidence="4 11">T-complex protein 1 subunit gamma</fullName>
    </recommendedName>
</protein>
<dbReference type="STRING" id="45357.A0A2V1ATE9"/>
<evidence type="ECO:0000256" key="1">
    <source>
        <dbReference type="ARBA" id="ARBA00004496"/>
    </source>
</evidence>
<accession>A0A2V1ATE9</accession>
<keyword evidence="8 10" id="KW-0143">Chaperone</keyword>
<name>A0A2V1ATE9_9ASCO</name>
<evidence type="ECO:0000313" key="12">
    <source>
        <dbReference type="EMBL" id="PVH20786.1"/>
    </source>
</evidence>
<dbReference type="SUPFAM" id="SSF54849">
    <property type="entry name" value="GroEL-intermediate domain like"/>
    <property type="match status" value="1"/>
</dbReference>
<proteinExistence type="inferred from homology"/>
<dbReference type="SUPFAM" id="SSF48592">
    <property type="entry name" value="GroEL equatorial domain-like"/>
    <property type="match status" value="1"/>
</dbReference>
<gene>
    <name evidence="12" type="ORF">CXQ85_004293</name>
</gene>
<dbReference type="GeneID" id="37009623"/>
<dbReference type="OrthoDB" id="10248520at2759"/>
<dbReference type="VEuPathDB" id="FungiDB:CXQ85_004293"/>
<dbReference type="Gene3D" id="3.30.260.10">
    <property type="entry name" value="TCP-1-like chaperonin intermediate domain"/>
    <property type="match status" value="1"/>
</dbReference>
<evidence type="ECO:0000256" key="4">
    <source>
        <dbReference type="ARBA" id="ARBA00017187"/>
    </source>
</evidence>
<dbReference type="Gene3D" id="3.50.7.10">
    <property type="entry name" value="GroEL"/>
    <property type="match status" value="1"/>
</dbReference>
<evidence type="ECO:0000256" key="2">
    <source>
        <dbReference type="ARBA" id="ARBA00008020"/>
    </source>
</evidence>
<evidence type="ECO:0000256" key="7">
    <source>
        <dbReference type="ARBA" id="ARBA00022840"/>
    </source>
</evidence>
<dbReference type="FunFam" id="1.10.560.10:FF:000037">
    <property type="entry name" value="T-complex protein 1 subunit gamma"/>
    <property type="match status" value="1"/>
</dbReference>
<dbReference type="InterPro" id="IPR012719">
    <property type="entry name" value="Chap_CCT_gamma"/>
</dbReference>
<evidence type="ECO:0000256" key="6">
    <source>
        <dbReference type="ARBA" id="ARBA00022741"/>
    </source>
</evidence>
<dbReference type="SUPFAM" id="SSF52029">
    <property type="entry name" value="GroEL apical domain-like"/>
    <property type="match status" value="1"/>
</dbReference>
<dbReference type="GO" id="GO:0016887">
    <property type="term" value="F:ATP hydrolysis activity"/>
    <property type="evidence" value="ECO:0007669"/>
    <property type="project" value="InterPro"/>
</dbReference>
<comment type="subcellular location">
    <subcellularLocation>
        <location evidence="1">Cytoplasm</location>
    </subcellularLocation>
</comment>
<dbReference type="NCBIfam" id="TIGR02344">
    <property type="entry name" value="chap_CCT_gamma"/>
    <property type="match status" value="1"/>
</dbReference>
<reference evidence="12 13" key="1">
    <citation type="submission" date="2017-12" db="EMBL/GenBank/DDBJ databases">
        <title>Genome Sequence of a Multidrug-Resistant Candida haemulonii Isolate from a Patient with Chronic Leg Ulcers in Israel.</title>
        <authorList>
            <person name="Chow N.A."/>
            <person name="Gade L."/>
            <person name="Batra D."/>
            <person name="Rowe L.A."/>
            <person name="Ben-Ami R."/>
            <person name="Loparev V.N."/>
            <person name="Litvintseva A.P."/>
        </authorList>
    </citation>
    <scope>NUCLEOTIDE SEQUENCE [LARGE SCALE GENOMIC DNA]</scope>
    <source>
        <strain evidence="12 13">B11899</strain>
    </source>
</reference>
<dbReference type="NCBIfam" id="NF041083">
    <property type="entry name" value="thermosome_beta"/>
    <property type="match status" value="1"/>
</dbReference>
<dbReference type="PROSITE" id="PS00751">
    <property type="entry name" value="TCP1_2"/>
    <property type="match status" value="1"/>
</dbReference>
<evidence type="ECO:0000256" key="11">
    <source>
        <dbReference type="RuleBase" id="RU004191"/>
    </source>
</evidence>
<dbReference type="InterPro" id="IPR054827">
    <property type="entry name" value="thermosome_alpha"/>
</dbReference>